<evidence type="ECO:0000313" key="3">
    <source>
        <dbReference type="Proteomes" id="UP000807504"/>
    </source>
</evidence>
<dbReference type="Proteomes" id="UP000807504">
    <property type="component" value="Unassembled WGS sequence"/>
</dbReference>
<keyword evidence="3" id="KW-1185">Reference proteome</keyword>
<evidence type="ECO:0000313" key="2">
    <source>
        <dbReference type="EMBL" id="KAF8778689.1"/>
    </source>
</evidence>
<proteinExistence type="predicted"/>
<comment type="caution">
    <text evidence="2">The sequence shown here is derived from an EMBL/GenBank/DDBJ whole genome shotgun (WGS) entry which is preliminary data.</text>
</comment>
<accession>A0A8T0EXC9</accession>
<organism evidence="2 3">
    <name type="scientific">Argiope bruennichi</name>
    <name type="common">Wasp spider</name>
    <name type="synonym">Aranea bruennichi</name>
    <dbReference type="NCBI Taxonomy" id="94029"/>
    <lineage>
        <taxon>Eukaryota</taxon>
        <taxon>Metazoa</taxon>
        <taxon>Ecdysozoa</taxon>
        <taxon>Arthropoda</taxon>
        <taxon>Chelicerata</taxon>
        <taxon>Arachnida</taxon>
        <taxon>Araneae</taxon>
        <taxon>Araneomorphae</taxon>
        <taxon>Entelegynae</taxon>
        <taxon>Araneoidea</taxon>
        <taxon>Araneidae</taxon>
        <taxon>Argiope</taxon>
    </lineage>
</organism>
<reference evidence="2" key="1">
    <citation type="journal article" date="2020" name="bioRxiv">
        <title>Chromosome-level reference genome of the European wasp spider Argiope bruennichi: a resource for studies on range expansion and evolutionary adaptation.</title>
        <authorList>
            <person name="Sheffer M.M."/>
            <person name="Hoppe A."/>
            <person name="Krehenwinkel H."/>
            <person name="Uhl G."/>
            <person name="Kuss A.W."/>
            <person name="Jensen L."/>
            <person name="Jensen C."/>
            <person name="Gillespie R.G."/>
            <person name="Hoff K.J."/>
            <person name="Prost S."/>
        </authorList>
    </citation>
    <scope>NUCLEOTIDE SEQUENCE</scope>
</reference>
<evidence type="ECO:0000256" key="1">
    <source>
        <dbReference type="SAM" id="MobiDB-lite"/>
    </source>
</evidence>
<protein>
    <submittedName>
        <fullName evidence="2">Uncharacterized protein</fullName>
    </submittedName>
</protein>
<reference evidence="2" key="2">
    <citation type="submission" date="2020-06" db="EMBL/GenBank/DDBJ databases">
        <authorList>
            <person name="Sheffer M."/>
        </authorList>
    </citation>
    <scope>NUCLEOTIDE SEQUENCE</scope>
</reference>
<dbReference type="EMBL" id="JABXBU010002072">
    <property type="protein sequence ID" value="KAF8778689.1"/>
    <property type="molecule type" value="Genomic_DNA"/>
</dbReference>
<gene>
    <name evidence="2" type="ORF">HNY73_015389</name>
</gene>
<dbReference type="AlphaFoldDB" id="A0A8T0EXC9"/>
<name>A0A8T0EXC9_ARGBR</name>
<feature type="region of interest" description="Disordered" evidence="1">
    <location>
        <begin position="1"/>
        <end position="23"/>
    </location>
</feature>
<sequence length="85" mass="9508">MKSKEPSRVSGSPGVAKTGRETNFKEWDRLKGRHVAVNDIGYYTRSKNGFLTAMRVPPPGKENEVTMHSFTPGNTLTCLLNRRSI</sequence>